<reference evidence="3" key="1">
    <citation type="submission" date="2022-07" db="EMBL/GenBank/DDBJ databases">
        <title>Draft genome sequence of Zalerion maritima ATCC 34329, a (micro)plastics degrading marine fungus.</title>
        <authorList>
            <person name="Paco A."/>
            <person name="Goncalves M.F.M."/>
            <person name="Rocha-Santos T.A.P."/>
            <person name="Alves A."/>
        </authorList>
    </citation>
    <scope>NUCLEOTIDE SEQUENCE</scope>
    <source>
        <strain evidence="3">ATCC 34329</strain>
    </source>
</reference>
<feature type="compositionally biased region" description="Basic and acidic residues" evidence="1">
    <location>
        <begin position="172"/>
        <end position="195"/>
    </location>
</feature>
<organism evidence="3 4">
    <name type="scientific">Zalerion maritima</name>
    <dbReference type="NCBI Taxonomy" id="339359"/>
    <lineage>
        <taxon>Eukaryota</taxon>
        <taxon>Fungi</taxon>
        <taxon>Dikarya</taxon>
        <taxon>Ascomycota</taxon>
        <taxon>Pezizomycotina</taxon>
        <taxon>Sordariomycetes</taxon>
        <taxon>Lulworthiomycetidae</taxon>
        <taxon>Lulworthiales</taxon>
        <taxon>Lulworthiaceae</taxon>
        <taxon>Zalerion</taxon>
    </lineage>
</organism>
<dbReference type="Proteomes" id="UP001201980">
    <property type="component" value="Unassembled WGS sequence"/>
</dbReference>
<keyword evidence="4" id="KW-1185">Reference proteome</keyword>
<dbReference type="AlphaFoldDB" id="A0AAD5WVG1"/>
<feature type="region of interest" description="Disordered" evidence="1">
    <location>
        <begin position="147"/>
        <end position="201"/>
    </location>
</feature>
<protein>
    <submittedName>
        <fullName evidence="3">Uncharacterized protein</fullName>
    </submittedName>
</protein>
<gene>
    <name evidence="3" type="ORF">MKZ38_009925</name>
</gene>
<evidence type="ECO:0000256" key="2">
    <source>
        <dbReference type="SAM" id="Phobius"/>
    </source>
</evidence>
<feature type="transmembrane region" description="Helical" evidence="2">
    <location>
        <begin position="114"/>
        <end position="136"/>
    </location>
</feature>
<name>A0AAD5WVG1_9PEZI</name>
<evidence type="ECO:0000256" key="1">
    <source>
        <dbReference type="SAM" id="MobiDB-lite"/>
    </source>
</evidence>
<keyword evidence="2" id="KW-1133">Transmembrane helix</keyword>
<dbReference type="EMBL" id="JAKWBI020000081">
    <property type="protein sequence ID" value="KAJ2903440.1"/>
    <property type="molecule type" value="Genomic_DNA"/>
</dbReference>
<sequence length="201" mass="21892">MAPLPTTNIGAALPWLANVTTNATGTFYEISLPCPLSHAPGVVTHVQNTSSLPPLPQNPPVVTLNSEQFNTINSTRLDKYTPDWCRLPRSFLSTLPGAESRGGLVNVCYDNWSMGRGACLALGCMIAAAIMFVLFLKCLKKSHKRREKESQEAIEMEEMETGRAKGKAPSSVEERVEAGEVEETEHPRHAGKRADSSQQNG</sequence>
<keyword evidence="2" id="KW-0812">Transmembrane</keyword>
<accession>A0AAD5WVG1</accession>
<proteinExistence type="predicted"/>
<comment type="caution">
    <text evidence="3">The sequence shown here is derived from an EMBL/GenBank/DDBJ whole genome shotgun (WGS) entry which is preliminary data.</text>
</comment>
<evidence type="ECO:0000313" key="4">
    <source>
        <dbReference type="Proteomes" id="UP001201980"/>
    </source>
</evidence>
<evidence type="ECO:0000313" key="3">
    <source>
        <dbReference type="EMBL" id="KAJ2903440.1"/>
    </source>
</evidence>
<keyword evidence="2" id="KW-0472">Membrane</keyword>